<dbReference type="RefSeq" id="WP_213238663.1">
    <property type="nucleotide sequence ID" value="NZ_JAHBCL010000064.1"/>
</dbReference>
<keyword evidence="2" id="KW-1185">Reference proteome</keyword>
<dbReference type="InterPro" id="IPR024227">
    <property type="entry name" value="DUF3795"/>
</dbReference>
<evidence type="ECO:0000313" key="2">
    <source>
        <dbReference type="Proteomes" id="UP000746471"/>
    </source>
</evidence>
<proteinExistence type="predicted"/>
<dbReference type="Proteomes" id="UP000746471">
    <property type="component" value="Unassembled WGS sequence"/>
</dbReference>
<reference evidence="1 2" key="1">
    <citation type="submission" date="2021-05" db="EMBL/GenBank/DDBJ databases">
        <title>Fusibacter ferrireducens sp. nov., an anaerobic, sulfur- and Fe-reducing bacterium isolated from the mangrove sediment.</title>
        <authorList>
            <person name="Qiu D."/>
        </authorList>
    </citation>
    <scope>NUCLEOTIDE SEQUENCE [LARGE SCALE GENOMIC DNA]</scope>
    <source>
        <strain evidence="1 2">DSM 12116</strain>
    </source>
</reference>
<accession>A0ABS5PUG7</accession>
<protein>
    <submittedName>
        <fullName evidence="1">DUF3795 domain-containing protein</fullName>
    </submittedName>
</protein>
<name>A0ABS5PUG7_9FIRM</name>
<sequence length="83" mass="9310">MDRFGLCGLECGICDYMKDGKCKGCHVMKGNSLFGECKWYRCCTEKGYEHCGKCNEFPCNELHTALKEVNGLAAIDNLKIYGN</sequence>
<organism evidence="1 2">
    <name type="scientific">Fusibacter paucivorans</name>
    <dbReference type="NCBI Taxonomy" id="76009"/>
    <lineage>
        <taxon>Bacteria</taxon>
        <taxon>Bacillati</taxon>
        <taxon>Bacillota</taxon>
        <taxon>Clostridia</taxon>
        <taxon>Eubacteriales</taxon>
        <taxon>Eubacteriales Family XII. Incertae Sedis</taxon>
        <taxon>Fusibacter</taxon>
    </lineage>
</organism>
<dbReference type="EMBL" id="JAHBCL010000064">
    <property type="protein sequence ID" value="MBS7528808.1"/>
    <property type="molecule type" value="Genomic_DNA"/>
</dbReference>
<comment type="caution">
    <text evidence="1">The sequence shown here is derived from an EMBL/GenBank/DDBJ whole genome shotgun (WGS) entry which is preliminary data.</text>
</comment>
<dbReference type="Pfam" id="PF12675">
    <property type="entry name" value="DUF3795"/>
    <property type="match status" value="1"/>
</dbReference>
<evidence type="ECO:0000313" key="1">
    <source>
        <dbReference type="EMBL" id="MBS7528808.1"/>
    </source>
</evidence>
<gene>
    <name evidence="1" type="ORF">KHM83_19250</name>
</gene>